<evidence type="ECO:0000313" key="1">
    <source>
        <dbReference type="EMBL" id="KAK7851148.1"/>
    </source>
</evidence>
<comment type="caution">
    <text evidence="1">The sequence shown here is derived from an EMBL/GenBank/DDBJ whole genome shotgun (WGS) entry which is preliminary data.</text>
</comment>
<reference evidence="1 2" key="1">
    <citation type="journal article" date="2018" name="Sci. Data">
        <title>The draft genome sequence of cork oak.</title>
        <authorList>
            <person name="Ramos A.M."/>
            <person name="Usie A."/>
            <person name="Barbosa P."/>
            <person name="Barros P.M."/>
            <person name="Capote T."/>
            <person name="Chaves I."/>
            <person name="Simoes F."/>
            <person name="Abreu I."/>
            <person name="Carrasquinho I."/>
            <person name="Faro C."/>
            <person name="Guimaraes J.B."/>
            <person name="Mendonca D."/>
            <person name="Nobrega F."/>
            <person name="Rodrigues L."/>
            <person name="Saibo N.J.M."/>
            <person name="Varela M.C."/>
            <person name="Egas C."/>
            <person name="Matos J."/>
            <person name="Miguel C.M."/>
            <person name="Oliveira M.M."/>
            <person name="Ricardo C.P."/>
            <person name="Goncalves S."/>
        </authorList>
    </citation>
    <scope>NUCLEOTIDE SEQUENCE [LARGE SCALE GENOMIC DNA]</scope>
    <source>
        <strain evidence="2">cv. HL8</strain>
    </source>
</reference>
<name>A0AAW0LHS7_QUESU</name>
<accession>A0AAW0LHS7</accession>
<protein>
    <submittedName>
        <fullName evidence="1">Uncharacterized protein</fullName>
    </submittedName>
</protein>
<gene>
    <name evidence="1" type="ORF">CFP56_042931</name>
</gene>
<sequence>MVEERKAFASVFSTGSCHWLRYQSMH</sequence>
<dbReference type="PROSITE" id="PS51257">
    <property type="entry name" value="PROKAR_LIPOPROTEIN"/>
    <property type="match status" value="1"/>
</dbReference>
<proteinExistence type="predicted"/>
<evidence type="ECO:0000313" key="2">
    <source>
        <dbReference type="Proteomes" id="UP000237347"/>
    </source>
</evidence>
<dbReference type="EMBL" id="PKMF04000091">
    <property type="protein sequence ID" value="KAK7851148.1"/>
    <property type="molecule type" value="Genomic_DNA"/>
</dbReference>
<dbReference type="Proteomes" id="UP000237347">
    <property type="component" value="Unassembled WGS sequence"/>
</dbReference>
<dbReference type="AlphaFoldDB" id="A0AAW0LHS7"/>
<keyword evidence="2" id="KW-1185">Reference proteome</keyword>
<organism evidence="1 2">
    <name type="scientific">Quercus suber</name>
    <name type="common">Cork oak</name>
    <dbReference type="NCBI Taxonomy" id="58331"/>
    <lineage>
        <taxon>Eukaryota</taxon>
        <taxon>Viridiplantae</taxon>
        <taxon>Streptophyta</taxon>
        <taxon>Embryophyta</taxon>
        <taxon>Tracheophyta</taxon>
        <taxon>Spermatophyta</taxon>
        <taxon>Magnoliopsida</taxon>
        <taxon>eudicotyledons</taxon>
        <taxon>Gunneridae</taxon>
        <taxon>Pentapetalae</taxon>
        <taxon>rosids</taxon>
        <taxon>fabids</taxon>
        <taxon>Fagales</taxon>
        <taxon>Fagaceae</taxon>
        <taxon>Quercus</taxon>
    </lineage>
</organism>